<dbReference type="RefSeq" id="XP_002836513.1">
    <property type="nucleotide sequence ID" value="XM_002836467.1"/>
</dbReference>
<accession>D5G861</accession>
<evidence type="ECO:0000313" key="3">
    <source>
        <dbReference type="Proteomes" id="UP000006911"/>
    </source>
</evidence>
<evidence type="ECO:0000313" key="2">
    <source>
        <dbReference type="EMBL" id="CAZ80704.1"/>
    </source>
</evidence>
<dbReference type="KEGG" id="tml:GSTUM_00002845001"/>
<protein>
    <submittedName>
        <fullName evidence="2">(Perigord truffle) hypothetical protein</fullName>
    </submittedName>
</protein>
<keyword evidence="3" id="KW-1185">Reference proteome</keyword>
<organism evidence="2 3">
    <name type="scientific">Tuber melanosporum (strain Mel28)</name>
    <name type="common">Perigord black truffle</name>
    <dbReference type="NCBI Taxonomy" id="656061"/>
    <lineage>
        <taxon>Eukaryota</taxon>
        <taxon>Fungi</taxon>
        <taxon>Dikarya</taxon>
        <taxon>Ascomycota</taxon>
        <taxon>Pezizomycotina</taxon>
        <taxon>Pezizomycetes</taxon>
        <taxon>Pezizales</taxon>
        <taxon>Tuberaceae</taxon>
        <taxon>Tuber</taxon>
    </lineage>
</organism>
<name>D5G861_TUBMM</name>
<sequence length="136" mass="15609">MPTTPPQRCRTYTARTRDHEQLRMVRLLLYWYRQSRITRLPTRRPPPLLPVGGNGLRKGYRSRRHRPDSSRHRSDNPFPAAPTPRNPELAELLTDCDSDADPYYANNCGQIPLHRVGRLGKRLGINSASGKGRNRA</sequence>
<dbReference type="GeneID" id="9188306"/>
<reference evidence="2 3" key="1">
    <citation type="journal article" date="2010" name="Nature">
        <title>Perigord black truffle genome uncovers evolutionary origins and mechanisms of symbiosis.</title>
        <authorList>
            <person name="Martin F."/>
            <person name="Kohler A."/>
            <person name="Murat C."/>
            <person name="Balestrini R."/>
            <person name="Coutinho P.M."/>
            <person name="Jaillon O."/>
            <person name="Montanini B."/>
            <person name="Morin E."/>
            <person name="Noel B."/>
            <person name="Percudani R."/>
            <person name="Porcel B."/>
            <person name="Rubini A."/>
            <person name="Amicucci A."/>
            <person name="Amselem J."/>
            <person name="Anthouard V."/>
            <person name="Arcioni S."/>
            <person name="Artiguenave F."/>
            <person name="Aury J.M."/>
            <person name="Ballario P."/>
            <person name="Bolchi A."/>
            <person name="Brenna A."/>
            <person name="Brun A."/>
            <person name="Buee M."/>
            <person name="Cantarel B."/>
            <person name="Chevalier G."/>
            <person name="Couloux A."/>
            <person name="Da Silva C."/>
            <person name="Denoeud F."/>
            <person name="Duplessis S."/>
            <person name="Ghignone S."/>
            <person name="Hilselberger B."/>
            <person name="Iotti M."/>
            <person name="Marcais B."/>
            <person name="Mello A."/>
            <person name="Miranda M."/>
            <person name="Pacioni G."/>
            <person name="Quesneville H."/>
            <person name="Riccioni C."/>
            <person name="Ruotolo R."/>
            <person name="Splivallo R."/>
            <person name="Stocchi V."/>
            <person name="Tisserant E."/>
            <person name="Viscomi A.R."/>
            <person name="Zambonelli A."/>
            <person name="Zampieri E."/>
            <person name="Henrissat B."/>
            <person name="Lebrun M.H."/>
            <person name="Paolocci F."/>
            <person name="Bonfante P."/>
            <person name="Ottonello S."/>
            <person name="Wincker P."/>
        </authorList>
    </citation>
    <scope>NUCLEOTIDE SEQUENCE [LARGE SCALE GENOMIC DNA]</scope>
    <source>
        <strain evidence="2 3">Mel28</strain>
    </source>
</reference>
<proteinExistence type="predicted"/>
<feature type="region of interest" description="Disordered" evidence="1">
    <location>
        <begin position="40"/>
        <end position="89"/>
    </location>
</feature>
<dbReference type="EMBL" id="FN430040">
    <property type="protein sequence ID" value="CAZ80704.1"/>
    <property type="molecule type" value="Genomic_DNA"/>
</dbReference>
<dbReference type="InParanoid" id="D5G861"/>
<gene>
    <name evidence="2" type="ORF">GSTUM_00002845001</name>
</gene>
<dbReference type="Proteomes" id="UP000006911">
    <property type="component" value="Unassembled WGS sequence"/>
</dbReference>
<dbReference type="AlphaFoldDB" id="D5G861"/>
<evidence type="ECO:0000256" key="1">
    <source>
        <dbReference type="SAM" id="MobiDB-lite"/>
    </source>
</evidence>
<dbReference type="HOGENOM" id="CLU_1876957_0_0_1"/>